<proteinExistence type="predicted"/>
<evidence type="ECO:0000313" key="2">
    <source>
        <dbReference type="EMBL" id="TNY30799.1"/>
    </source>
</evidence>
<name>A0A5C5G7X0_9RHOB</name>
<dbReference type="Pfam" id="PF12680">
    <property type="entry name" value="SnoaL_2"/>
    <property type="match status" value="1"/>
</dbReference>
<sequence length="118" mass="12551">MAQVQGSKDCGNSPKNKFAQDVAIALECGDAEPSAFSEDVIWENPSTEPISGKGAVLKHLGTRRRPKSVTVQHAISHGKVGAASGEVTFANGQTRRFCHVFDFTSAKANCVAVVRSYS</sequence>
<dbReference type="OrthoDB" id="6692273at2"/>
<comment type="caution">
    <text evidence="2">The sequence shown here is derived from an EMBL/GenBank/DDBJ whole genome shotgun (WGS) entry which is preliminary data.</text>
</comment>
<dbReference type="EMBL" id="VFFF01000003">
    <property type="protein sequence ID" value="TNY30799.1"/>
    <property type="molecule type" value="Genomic_DNA"/>
</dbReference>
<dbReference type="Gene3D" id="3.10.450.50">
    <property type="match status" value="1"/>
</dbReference>
<accession>A0A5C5G7X0</accession>
<evidence type="ECO:0000313" key="3">
    <source>
        <dbReference type="Proteomes" id="UP000314011"/>
    </source>
</evidence>
<dbReference type="SUPFAM" id="SSF54427">
    <property type="entry name" value="NTF2-like"/>
    <property type="match status" value="1"/>
</dbReference>
<dbReference type="Proteomes" id="UP000314011">
    <property type="component" value="Unassembled WGS sequence"/>
</dbReference>
<evidence type="ECO:0000259" key="1">
    <source>
        <dbReference type="Pfam" id="PF12680"/>
    </source>
</evidence>
<dbReference type="InterPro" id="IPR032710">
    <property type="entry name" value="NTF2-like_dom_sf"/>
</dbReference>
<protein>
    <submittedName>
        <fullName evidence="2">Nuclear transport factor 2 family protein</fullName>
    </submittedName>
</protein>
<feature type="domain" description="SnoaL-like" evidence="1">
    <location>
        <begin position="34"/>
        <end position="104"/>
    </location>
</feature>
<organism evidence="2 3">
    <name type="scientific">Pelagovum pacificum</name>
    <dbReference type="NCBI Taxonomy" id="2588711"/>
    <lineage>
        <taxon>Bacteria</taxon>
        <taxon>Pseudomonadati</taxon>
        <taxon>Pseudomonadota</taxon>
        <taxon>Alphaproteobacteria</taxon>
        <taxon>Rhodobacterales</taxon>
        <taxon>Paracoccaceae</taxon>
        <taxon>Pelagovum</taxon>
    </lineage>
</organism>
<reference evidence="2 3" key="1">
    <citation type="submission" date="2019-06" db="EMBL/GenBank/DDBJ databases">
        <title>Genome of new Rhodobacteraceae sp. SM1903.</title>
        <authorList>
            <person name="Ren X."/>
        </authorList>
    </citation>
    <scope>NUCLEOTIDE SEQUENCE [LARGE SCALE GENOMIC DNA]</scope>
    <source>
        <strain evidence="2 3">SM1903</strain>
    </source>
</reference>
<gene>
    <name evidence="2" type="ORF">FHY64_16915</name>
</gene>
<dbReference type="AlphaFoldDB" id="A0A5C5G7X0"/>
<dbReference type="InterPro" id="IPR037401">
    <property type="entry name" value="SnoaL-like"/>
</dbReference>
<keyword evidence="3" id="KW-1185">Reference proteome</keyword>